<dbReference type="NCBIfam" id="TIGR00077">
    <property type="entry name" value="lspA"/>
    <property type="match status" value="1"/>
</dbReference>
<evidence type="ECO:0000256" key="7">
    <source>
        <dbReference type="ARBA" id="ARBA00022989"/>
    </source>
</evidence>
<dbReference type="EC" id="3.4.23.36" evidence="9"/>
<keyword evidence="8 9" id="KW-0472">Membrane</keyword>
<evidence type="ECO:0000256" key="9">
    <source>
        <dbReference type="HAMAP-Rule" id="MF_00161"/>
    </source>
</evidence>
<reference evidence="11 12" key="1">
    <citation type="submission" date="2020-09" db="EMBL/GenBank/DDBJ databases">
        <title>Novel species of Mucilaginibacter isolated from a glacier on the Tibetan Plateau.</title>
        <authorList>
            <person name="Liu Q."/>
            <person name="Xin Y.-H."/>
        </authorList>
    </citation>
    <scope>NUCLEOTIDE SEQUENCE [LARGE SCALE GENOMIC DNA]</scope>
    <source>
        <strain evidence="11 12">CGMCC 1.13878</strain>
    </source>
</reference>
<feature type="transmembrane region" description="Helical" evidence="9">
    <location>
        <begin position="98"/>
        <end position="118"/>
    </location>
</feature>
<keyword evidence="4 9" id="KW-0812">Transmembrane</keyword>
<dbReference type="Pfam" id="PF01252">
    <property type="entry name" value="Peptidase_A8"/>
    <property type="match status" value="1"/>
</dbReference>
<evidence type="ECO:0000256" key="6">
    <source>
        <dbReference type="ARBA" id="ARBA00022801"/>
    </source>
</evidence>
<comment type="caution">
    <text evidence="9">Lacks conserved residue(s) required for the propagation of feature annotation.</text>
</comment>
<keyword evidence="3 9" id="KW-0645">Protease</keyword>
<evidence type="ECO:0000256" key="5">
    <source>
        <dbReference type="ARBA" id="ARBA00022750"/>
    </source>
</evidence>
<keyword evidence="12" id="KW-1185">Reference proteome</keyword>
<comment type="function">
    <text evidence="9">This protein specifically catalyzes the removal of signal peptides from prolipoproteins.</text>
</comment>
<dbReference type="PRINTS" id="PR00781">
    <property type="entry name" value="LIPOSIGPTASE"/>
</dbReference>
<evidence type="ECO:0000256" key="3">
    <source>
        <dbReference type="ARBA" id="ARBA00022670"/>
    </source>
</evidence>
<keyword evidence="7 9" id="KW-1133">Transmembrane helix</keyword>
<dbReference type="PANTHER" id="PTHR33695:SF1">
    <property type="entry name" value="LIPOPROTEIN SIGNAL PEPTIDASE"/>
    <property type="match status" value="1"/>
</dbReference>
<feature type="active site" evidence="9">
    <location>
        <position position="125"/>
    </location>
</feature>
<dbReference type="InterPro" id="IPR001872">
    <property type="entry name" value="Peptidase_A8"/>
</dbReference>
<evidence type="ECO:0000256" key="10">
    <source>
        <dbReference type="RuleBase" id="RU004181"/>
    </source>
</evidence>
<feature type="transmembrane region" description="Helical" evidence="9">
    <location>
        <begin position="69"/>
        <end position="91"/>
    </location>
</feature>
<evidence type="ECO:0000256" key="2">
    <source>
        <dbReference type="ARBA" id="ARBA00022475"/>
    </source>
</evidence>
<dbReference type="Proteomes" id="UP000618754">
    <property type="component" value="Unassembled WGS sequence"/>
</dbReference>
<comment type="catalytic activity">
    <reaction evidence="9">
        <text>Release of signal peptides from bacterial membrane prolipoproteins. Hydrolyzes -Xaa-Yaa-Zaa-|-(S,diacylglyceryl)Cys-, in which Xaa is hydrophobic (preferably Leu), and Yaa (Ala or Ser) and Zaa (Gly or Ala) have small, neutral side chains.</text>
        <dbReference type="EC" id="3.4.23.36"/>
    </reaction>
</comment>
<evidence type="ECO:0000256" key="4">
    <source>
        <dbReference type="ARBA" id="ARBA00022692"/>
    </source>
</evidence>
<dbReference type="RefSeq" id="WP_191173770.1">
    <property type="nucleotide sequence ID" value="NZ_JACWMW010000001.1"/>
</dbReference>
<dbReference type="PANTHER" id="PTHR33695">
    <property type="entry name" value="LIPOPROTEIN SIGNAL PEPTIDASE"/>
    <property type="match status" value="1"/>
</dbReference>
<evidence type="ECO:0000256" key="8">
    <source>
        <dbReference type="ARBA" id="ARBA00023136"/>
    </source>
</evidence>
<dbReference type="EMBL" id="JACWMW010000001">
    <property type="protein sequence ID" value="MBD1383855.1"/>
    <property type="molecule type" value="Genomic_DNA"/>
</dbReference>
<feature type="active site" evidence="9">
    <location>
        <position position="143"/>
    </location>
</feature>
<name>A0ABR7X1I6_9SPHI</name>
<comment type="caution">
    <text evidence="11">The sequence shown here is derived from an EMBL/GenBank/DDBJ whole genome shotgun (WGS) entry which is preliminary data.</text>
</comment>
<evidence type="ECO:0000256" key="1">
    <source>
        <dbReference type="ARBA" id="ARBA00006139"/>
    </source>
</evidence>
<accession>A0ABR7X1I6</accession>
<keyword evidence="2 9" id="KW-1003">Cell membrane</keyword>
<comment type="subcellular location">
    <subcellularLocation>
        <location evidence="9">Cell membrane</location>
        <topology evidence="9">Multi-pass membrane protein</topology>
    </subcellularLocation>
</comment>
<gene>
    <name evidence="9 11" type="primary">lspA</name>
    <name evidence="11" type="ORF">IDJ75_01075</name>
</gene>
<dbReference type="HAMAP" id="MF_00161">
    <property type="entry name" value="LspA"/>
    <property type="match status" value="1"/>
</dbReference>
<comment type="similarity">
    <text evidence="1 9 10">Belongs to the peptidase A8 family.</text>
</comment>
<organism evidence="11 12">
    <name type="scientific">Mucilaginibacter rigui</name>
    <dbReference type="NCBI Taxonomy" id="534635"/>
    <lineage>
        <taxon>Bacteria</taxon>
        <taxon>Pseudomonadati</taxon>
        <taxon>Bacteroidota</taxon>
        <taxon>Sphingobacteriia</taxon>
        <taxon>Sphingobacteriales</taxon>
        <taxon>Sphingobacteriaceae</taxon>
        <taxon>Mucilaginibacter</taxon>
    </lineage>
</organism>
<evidence type="ECO:0000313" key="12">
    <source>
        <dbReference type="Proteomes" id="UP000618754"/>
    </source>
</evidence>
<sequence length="174" mass="19140">MKLKGTTRIIVLVLILCLNLGCDQVTKSMMRAHINYYDQYRFFNDHVTLLHVENTGAFLSLGAELVQPFRFILLTLLPVLALFGGLVYVLIKKNLGSLMSVGIIFCIGGGLGNLYDRIVHGSVTDFLHIKFGSLQTGIFNAADVSIMIGFGLILLDAFLKKGDEKTAEAVVTEE</sequence>
<comment type="pathway">
    <text evidence="9">Protein modification; lipoprotein biosynthesis (signal peptide cleavage).</text>
</comment>
<keyword evidence="5 9" id="KW-0064">Aspartyl protease</keyword>
<protein>
    <recommendedName>
        <fullName evidence="9">Lipoprotein signal peptidase</fullName>
        <ecNumber evidence="9">3.4.23.36</ecNumber>
    </recommendedName>
    <alternativeName>
        <fullName evidence="9">Prolipoprotein signal peptidase</fullName>
    </alternativeName>
    <alternativeName>
        <fullName evidence="9">Signal peptidase II</fullName>
        <shortName evidence="9">SPase II</shortName>
    </alternativeName>
</protein>
<proteinExistence type="inferred from homology"/>
<keyword evidence="6 9" id="KW-0378">Hydrolase</keyword>
<feature type="transmembrane region" description="Helical" evidence="9">
    <location>
        <begin position="138"/>
        <end position="159"/>
    </location>
</feature>
<evidence type="ECO:0000313" key="11">
    <source>
        <dbReference type="EMBL" id="MBD1383855.1"/>
    </source>
</evidence>
<dbReference type="GO" id="GO:0004190">
    <property type="term" value="F:aspartic-type endopeptidase activity"/>
    <property type="evidence" value="ECO:0007669"/>
    <property type="project" value="UniProtKB-EC"/>
</dbReference>